<dbReference type="Proteomes" id="UP000000599">
    <property type="component" value="Chromosome A"/>
</dbReference>
<evidence type="ECO:0000256" key="7">
    <source>
        <dbReference type="ARBA" id="ARBA00023214"/>
    </source>
</evidence>
<keyword evidence="4 8" id="KW-1133">Transmembrane helix</keyword>
<evidence type="ECO:0000313" key="10">
    <source>
        <dbReference type="Proteomes" id="UP000000599"/>
    </source>
</evidence>
<organism evidence="9 10">
    <name type="scientific">Debaryomyces hansenii (strain ATCC 36239 / CBS 767 / BCRC 21394 / JCM 1990 / NBRC 0083 / IGC 2968)</name>
    <name type="common">Yeast</name>
    <name type="synonym">Torulaspora hansenii</name>
    <dbReference type="NCBI Taxonomy" id="284592"/>
    <lineage>
        <taxon>Eukaryota</taxon>
        <taxon>Fungi</taxon>
        <taxon>Dikarya</taxon>
        <taxon>Ascomycota</taxon>
        <taxon>Saccharomycotina</taxon>
        <taxon>Pichiomycetes</taxon>
        <taxon>Debaryomycetaceae</taxon>
        <taxon>Debaryomyces</taxon>
    </lineage>
</organism>
<dbReference type="RefSeq" id="XP_456585.2">
    <property type="nucleotide sequence ID" value="XM_456585.1"/>
</dbReference>
<feature type="transmembrane region" description="Helical" evidence="8">
    <location>
        <begin position="195"/>
        <end position="212"/>
    </location>
</feature>
<gene>
    <name evidence="9" type="ordered locus">DEHA2A06028g</name>
</gene>
<dbReference type="OrthoDB" id="44789at2759"/>
<evidence type="ECO:0000256" key="8">
    <source>
        <dbReference type="SAM" id="Phobius"/>
    </source>
</evidence>
<evidence type="ECO:0000256" key="5">
    <source>
        <dbReference type="ARBA" id="ARBA00023065"/>
    </source>
</evidence>
<name>Q6BYY4_DEBHA</name>
<accession>Q6BYY4</accession>
<evidence type="ECO:0000256" key="4">
    <source>
        <dbReference type="ARBA" id="ARBA00022989"/>
    </source>
</evidence>
<dbReference type="HOGENOM" id="CLU_003181_2_2_1"/>
<keyword evidence="5" id="KW-0406">Ion transport</keyword>
<feature type="transmembrane region" description="Helical" evidence="8">
    <location>
        <begin position="218"/>
        <end position="235"/>
    </location>
</feature>
<keyword evidence="7" id="KW-0868">Chloride</keyword>
<dbReference type="GO" id="GO:0005247">
    <property type="term" value="F:voltage-gated chloride channel activity"/>
    <property type="evidence" value="ECO:0007669"/>
    <property type="project" value="TreeGrafter"/>
</dbReference>
<evidence type="ECO:0000256" key="1">
    <source>
        <dbReference type="ARBA" id="ARBA00004141"/>
    </source>
</evidence>
<dbReference type="PANTHER" id="PTHR45711:SF6">
    <property type="entry name" value="CHLORIDE CHANNEL PROTEIN"/>
    <property type="match status" value="1"/>
</dbReference>
<evidence type="ECO:0000256" key="2">
    <source>
        <dbReference type="ARBA" id="ARBA00022448"/>
    </source>
</evidence>
<feature type="transmembrane region" description="Helical" evidence="8">
    <location>
        <begin position="325"/>
        <end position="348"/>
    </location>
</feature>
<feature type="transmembrane region" description="Helical" evidence="8">
    <location>
        <begin position="283"/>
        <end position="304"/>
    </location>
</feature>
<dbReference type="VEuPathDB" id="FungiDB:DEHA2A06028g"/>
<dbReference type="InterPro" id="IPR001807">
    <property type="entry name" value="ClC"/>
</dbReference>
<feature type="transmembrane region" description="Helical" evidence="8">
    <location>
        <begin position="247"/>
        <end position="271"/>
    </location>
</feature>
<feature type="transmembrane region" description="Helical" evidence="8">
    <location>
        <begin position="68"/>
        <end position="92"/>
    </location>
</feature>
<keyword evidence="3 8" id="KW-0812">Transmembrane</keyword>
<dbReference type="eggNOG" id="KOG0475">
    <property type="taxonomic scope" value="Eukaryota"/>
</dbReference>
<dbReference type="Pfam" id="PF00654">
    <property type="entry name" value="Voltage_CLC"/>
    <property type="match status" value="1"/>
</dbReference>
<dbReference type="InterPro" id="IPR014743">
    <property type="entry name" value="Cl-channel_core"/>
</dbReference>
<keyword evidence="2" id="KW-0813">Transport</keyword>
<dbReference type="EMBL" id="CR382133">
    <property type="protein sequence ID" value="CAG84541.2"/>
    <property type="molecule type" value="Genomic_DNA"/>
</dbReference>
<evidence type="ECO:0000256" key="6">
    <source>
        <dbReference type="ARBA" id="ARBA00023136"/>
    </source>
</evidence>
<dbReference type="InParanoid" id="Q6BYY4"/>
<evidence type="ECO:0000256" key="3">
    <source>
        <dbReference type="ARBA" id="ARBA00022692"/>
    </source>
</evidence>
<sequence>MSFSVPNSVKVSYDDDEIPILSYTNDTPIATGIRSELNRKEYENNTYIDWNKESMLEPKSSDVVYRKWATIIVSSIILGYVTTFIDLASVWLNDVKKGLCYGEMDKWSLSNPYSTCPAEDWYDWSQILVGSQGFISNMFINFPIYFVFAGCWIAVAAYITINRDIFIKQSGIPEIKIIISGFNYDLPVYLGMHTFIYKIFGLILVVSSGLWLGKEGPLVHVSCCILNILYDAIVNKNNQNEAVRRELLSAATATGISVAFNAPIGGVLFVLESMPSFFMPTKVMWNSFLSATTAVVVLTGFKLFTEGENFYEKDLFRVNFGNFSWLFVELIPFVILGVLGAFYGYIFINFNAKFSSKHFRGRVQEKLCQVFKVSDSWGKYLEILTIVVLTTILNFPFEMTKLPLHAFLKILFTDCPDDSNTDLDSNSSNFMCSPSNGITSLKLLYIIVQGFFLTSYTYGVNLPGGVLMPSLVLGATTGRLLGIISQALQNQINWDSLATCTQNSCLVSPSSYAVIGAASFMAGITKLTMCVVVIMFELTGAITYVLPIMCSVMISKFVNDWLCNDNIYDAWLKNHFNRYDSNKGEPNEGKGNGLCDFTNLTATVKNRLPDVTIARAMVPIERTKYVCLIPEQPYTNKTLYQFMNDDNHEGYPLIVNESNPISLGYAYKTNIASKLSTIDDALDDSVISFQIQGLPNHILSQQLHYERSFETKNIIRLDITTENSVIITNDQTPLVLVLEMFEKLSLNYLIIMNHNPHVDQLMSGFIDRFIVSRLINSNFRKLQGEDADSESMQDYDIENMLEDDHLLSTRLDRMSVELIT</sequence>
<evidence type="ECO:0000313" key="9">
    <source>
        <dbReference type="EMBL" id="CAG84541.2"/>
    </source>
</evidence>
<dbReference type="CDD" id="cd03684">
    <property type="entry name" value="ClC_3_like"/>
    <property type="match status" value="1"/>
</dbReference>
<comment type="subcellular location">
    <subcellularLocation>
        <location evidence="1">Membrane</location>
        <topology evidence="1">Multi-pass membrane protein</topology>
    </subcellularLocation>
</comment>
<dbReference type="AlphaFoldDB" id="Q6BYY4"/>
<feature type="transmembrane region" description="Helical" evidence="8">
    <location>
        <begin position="142"/>
        <end position="161"/>
    </location>
</feature>
<dbReference type="GeneID" id="2899880"/>
<dbReference type="SUPFAM" id="SSF81340">
    <property type="entry name" value="Clc chloride channel"/>
    <property type="match status" value="1"/>
</dbReference>
<dbReference type="OMA" id="SCCILNI"/>
<protein>
    <submittedName>
        <fullName evidence="9">DEHA2A06028p</fullName>
    </submittedName>
</protein>
<dbReference type="PANTHER" id="PTHR45711">
    <property type="entry name" value="CHLORIDE CHANNEL PROTEIN"/>
    <property type="match status" value="1"/>
</dbReference>
<dbReference type="GO" id="GO:0005886">
    <property type="term" value="C:plasma membrane"/>
    <property type="evidence" value="ECO:0007669"/>
    <property type="project" value="TreeGrafter"/>
</dbReference>
<dbReference type="KEGG" id="dha:DEHA2A06028g"/>
<keyword evidence="10" id="KW-1185">Reference proteome</keyword>
<feature type="transmembrane region" description="Helical" evidence="8">
    <location>
        <begin position="527"/>
        <end position="546"/>
    </location>
</feature>
<dbReference type="GO" id="GO:0005769">
    <property type="term" value="C:early endosome"/>
    <property type="evidence" value="ECO:0007669"/>
    <property type="project" value="TreeGrafter"/>
</dbReference>
<reference evidence="9 10" key="1">
    <citation type="journal article" date="2004" name="Nature">
        <title>Genome evolution in yeasts.</title>
        <authorList>
            <consortium name="Genolevures"/>
            <person name="Dujon B."/>
            <person name="Sherman D."/>
            <person name="Fischer G."/>
            <person name="Durrens P."/>
            <person name="Casaregola S."/>
            <person name="Lafontaine I."/>
            <person name="de Montigny J."/>
            <person name="Marck C."/>
            <person name="Neuveglise C."/>
            <person name="Talla E."/>
            <person name="Goffard N."/>
            <person name="Frangeul L."/>
            <person name="Aigle M."/>
            <person name="Anthouard V."/>
            <person name="Babour A."/>
            <person name="Barbe V."/>
            <person name="Barnay S."/>
            <person name="Blanchin S."/>
            <person name="Beckerich J.M."/>
            <person name="Beyne E."/>
            <person name="Bleykasten C."/>
            <person name="Boisrame A."/>
            <person name="Boyer J."/>
            <person name="Cattolico L."/>
            <person name="Confanioleri F."/>
            <person name="de Daruvar A."/>
            <person name="Despons L."/>
            <person name="Fabre E."/>
            <person name="Fairhead C."/>
            <person name="Ferry-Dumazet H."/>
            <person name="Groppi A."/>
            <person name="Hantraye F."/>
            <person name="Hennequin C."/>
            <person name="Jauniaux N."/>
            <person name="Joyet P."/>
            <person name="Kachouri R."/>
            <person name="Kerrest A."/>
            <person name="Koszul R."/>
            <person name="Lemaire M."/>
            <person name="Lesur I."/>
            <person name="Ma L."/>
            <person name="Muller H."/>
            <person name="Nicaud J.M."/>
            <person name="Nikolski M."/>
            <person name="Oztas S."/>
            <person name="Ozier-Kalogeropoulos O."/>
            <person name="Pellenz S."/>
            <person name="Potier S."/>
            <person name="Richard G.F."/>
            <person name="Straub M.L."/>
            <person name="Suleau A."/>
            <person name="Swennene D."/>
            <person name="Tekaia F."/>
            <person name="Wesolowski-Louvel M."/>
            <person name="Westhof E."/>
            <person name="Wirth B."/>
            <person name="Zeniou-Meyer M."/>
            <person name="Zivanovic I."/>
            <person name="Bolotin-Fukuhara M."/>
            <person name="Thierry A."/>
            <person name="Bouchier C."/>
            <person name="Caudron B."/>
            <person name="Scarpelli C."/>
            <person name="Gaillardin C."/>
            <person name="Weissenbach J."/>
            <person name="Wincker P."/>
            <person name="Souciet J.L."/>
        </authorList>
    </citation>
    <scope>NUCLEOTIDE SEQUENCE [LARGE SCALE GENOMIC DNA]</scope>
    <source>
        <strain evidence="10">ATCC 36239 / CBS 767 / BCRC 21394 / JCM 1990 / NBRC 0083 / IGC 2968</strain>
    </source>
</reference>
<dbReference type="PRINTS" id="PR00762">
    <property type="entry name" value="CLCHANNEL"/>
</dbReference>
<dbReference type="Gene3D" id="1.10.3080.10">
    <property type="entry name" value="Clc chloride channel"/>
    <property type="match status" value="1"/>
</dbReference>
<proteinExistence type="predicted"/>
<keyword evidence="6 8" id="KW-0472">Membrane</keyword>
<dbReference type="GO" id="GO:0005794">
    <property type="term" value="C:Golgi apparatus"/>
    <property type="evidence" value="ECO:0007669"/>
    <property type="project" value="TreeGrafter"/>
</dbReference>